<feature type="domain" description="Hemerythrin-like" evidence="2">
    <location>
        <begin position="44"/>
        <end position="172"/>
    </location>
</feature>
<proteinExistence type="predicted"/>
<organism evidence="3 4">
    <name type="scientific">Lophiotrema nucula</name>
    <dbReference type="NCBI Taxonomy" id="690887"/>
    <lineage>
        <taxon>Eukaryota</taxon>
        <taxon>Fungi</taxon>
        <taxon>Dikarya</taxon>
        <taxon>Ascomycota</taxon>
        <taxon>Pezizomycotina</taxon>
        <taxon>Dothideomycetes</taxon>
        <taxon>Pleosporomycetidae</taxon>
        <taxon>Pleosporales</taxon>
        <taxon>Lophiotremataceae</taxon>
        <taxon>Lophiotrema</taxon>
    </lineage>
</organism>
<dbReference type="Proteomes" id="UP000799770">
    <property type="component" value="Unassembled WGS sequence"/>
</dbReference>
<accession>A0A6A5ZT04</accession>
<feature type="region of interest" description="Disordered" evidence="1">
    <location>
        <begin position="1"/>
        <end position="33"/>
    </location>
</feature>
<evidence type="ECO:0000313" key="4">
    <source>
        <dbReference type="Proteomes" id="UP000799770"/>
    </source>
</evidence>
<name>A0A6A5ZT04_9PLEO</name>
<keyword evidence="4" id="KW-1185">Reference proteome</keyword>
<dbReference type="PANTHER" id="PTHR38048">
    <property type="entry name" value="EXPRESSED PROTEIN"/>
    <property type="match status" value="1"/>
</dbReference>
<dbReference type="InterPro" id="IPR053206">
    <property type="entry name" value="Dimeric_xanthone_biosynth"/>
</dbReference>
<evidence type="ECO:0000256" key="1">
    <source>
        <dbReference type="SAM" id="MobiDB-lite"/>
    </source>
</evidence>
<sequence>MAESETTVPAAPPPECPAPEPSNTSEEKTLPKLSASEFRTYNHMAEHMDYYHNHFRATWNTMMSACDAGKRPKNLSIRQFLQLGLQFCHQLTMHHTIEEQHVFPVLGRKMPAFKNRDELLAQHQKIHEGLEKLEEYLEACRGGERELRLGELKGVLDGFGKVLWQHLDDEVKQLGAENMRKYWTPEEMRRMPM</sequence>
<feature type="compositionally biased region" description="Pro residues" evidence="1">
    <location>
        <begin position="10"/>
        <end position="20"/>
    </location>
</feature>
<dbReference type="Pfam" id="PF01814">
    <property type="entry name" value="Hemerythrin"/>
    <property type="match status" value="1"/>
</dbReference>
<dbReference type="InterPro" id="IPR012312">
    <property type="entry name" value="Hemerythrin-like"/>
</dbReference>
<protein>
    <recommendedName>
        <fullName evidence="2">Hemerythrin-like domain-containing protein</fullName>
    </recommendedName>
</protein>
<dbReference type="EMBL" id="ML977312">
    <property type="protein sequence ID" value="KAF2121428.1"/>
    <property type="molecule type" value="Genomic_DNA"/>
</dbReference>
<dbReference type="OrthoDB" id="10044044at2759"/>
<evidence type="ECO:0000259" key="2">
    <source>
        <dbReference type="Pfam" id="PF01814"/>
    </source>
</evidence>
<dbReference type="AlphaFoldDB" id="A0A6A5ZT04"/>
<reference evidence="3" key="1">
    <citation type="journal article" date="2020" name="Stud. Mycol.">
        <title>101 Dothideomycetes genomes: a test case for predicting lifestyles and emergence of pathogens.</title>
        <authorList>
            <person name="Haridas S."/>
            <person name="Albert R."/>
            <person name="Binder M."/>
            <person name="Bloem J."/>
            <person name="Labutti K."/>
            <person name="Salamov A."/>
            <person name="Andreopoulos B."/>
            <person name="Baker S."/>
            <person name="Barry K."/>
            <person name="Bills G."/>
            <person name="Bluhm B."/>
            <person name="Cannon C."/>
            <person name="Castanera R."/>
            <person name="Culley D."/>
            <person name="Daum C."/>
            <person name="Ezra D."/>
            <person name="Gonzalez J."/>
            <person name="Henrissat B."/>
            <person name="Kuo A."/>
            <person name="Liang C."/>
            <person name="Lipzen A."/>
            <person name="Lutzoni F."/>
            <person name="Magnuson J."/>
            <person name="Mondo S."/>
            <person name="Nolan M."/>
            <person name="Ohm R."/>
            <person name="Pangilinan J."/>
            <person name="Park H.-J."/>
            <person name="Ramirez L."/>
            <person name="Alfaro M."/>
            <person name="Sun H."/>
            <person name="Tritt A."/>
            <person name="Yoshinaga Y."/>
            <person name="Zwiers L.-H."/>
            <person name="Turgeon B."/>
            <person name="Goodwin S."/>
            <person name="Spatafora J."/>
            <person name="Crous P."/>
            <person name="Grigoriev I."/>
        </authorList>
    </citation>
    <scope>NUCLEOTIDE SEQUENCE</scope>
    <source>
        <strain evidence="3">CBS 627.86</strain>
    </source>
</reference>
<gene>
    <name evidence="3" type="ORF">BDV96DRAFT_609499</name>
</gene>
<dbReference type="Gene3D" id="1.20.120.520">
    <property type="entry name" value="nmb1532 protein domain like"/>
    <property type="match status" value="1"/>
</dbReference>
<dbReference type="CDD" id="cd12108">
    <property type="entry name" value="Hr-like"/>
    <property type="match status" value="1"/>
</dbReference>
<dbReference type="PANTHER" id="PTHR38048:SF1">
    <property type="entry name" value="HEMERYTHRIN-LIKE DOMAIN-CONTAINING PROTEIN"/>
    <property type="match status" value="1"/>
</dbReference>
<evidence type="ECO:0000313" key="3">
    <source>
        <dbReference type="EMBL" id="KAF2121428.1"/>
    </source>
</evidence>